<dbReference type="Pfam" id="PF00651">
    <property type="entry name" value="BTB"/>
    <property type="match status" value="1"/>
</dbReference>
<dbReference type="PANTHER" id="PTHR47843:SF2">
    <property type="entry name" value="BTB DOMAIN-CONTAINING PROTEIN"/>
    <property type="match status" value="1"/>
</dbReference>
<dbReference type="AlphaFoldDB" id="A0AAV9JLY3"/>
<evidence type="ECO:0000313" key="2">
    <source>
        <dbReference type="EMBL" id="KAK4546525.1"/>
    </source>
</evidence>
<comment type="caution">
    <text evidence="2">The sequence shown here is derived from an EMBL/GenBank/DDBJ whole genome shotgun (WGS) entry which is preliminary data.</text>
</comment>
<dbReference type="CDD" id="cd18186">
    <property type="entry name" value="BTB_POZ_ZBTB_KLHL-like"/>
    <property type="match status" value="1"/>
</dbReference>
<organism evidence="2 3">
    <name type="scientific">Oleoguttula mirabilis</name>
    <dbReference type="NCBI Taxonomy" id="1507867"/>
    <lineage>
        <taxon>Eukaryota</taxon>
        <taxon>Fungi</taxon>
        <taxon>Dikarya</taxon>
        <taxon>Ascomycota</taxon>
        <taxon>Pezizomycotina</taxon>
        <taxon>Dothideomycetes</taxon>
        <taxon>Dothideomycetidae</taxon>
        <taxon>Mycosphaerellales</taxon>
        <taxon>Teratosphaeriaceae</taxon>
        <taxon>Oleoguttula</taxon>
    </lineage>
</organism>
<protein>
    <recommendedName>
        <fullName evidence="1">BTB domain-containing protein</fullName>
    </recommendedName>
</protein>
<evidence type="ECO:0000313" key="3">
    <source>
        <dbReference type="Proteomes" id="UP001324427"/>
    </source>
</evidence>
<dbReference type="EMBL" id="JAVFHQ010000014">
    <property type="protein sequence ID" value="KAK4546525.1"/>
    <property type="molecule type" value="Genomic_DNA"/>
</dbReference>
<name>A0AAV9JLY3_9PEZI</name>
<gene>
    <name evidence="2" type="ORF">LTR36_001742</name>
</gene>
<feature type="domain" description="BTB" evidence="1">
    <location>
        <begin position="14"/>
        <end position="87"/>
    </location>
</feature>
<dbReference type="Proteomes" id="UP001324427">
    <property type="component" value="Unassembled WGS sequence"/>
</dbReference>
<dbReference type="PROSITE" id="PS50097">
    <property type="entry name" value="BTB"/>
    <property type="match status" value="1"/>
</dbReference>
<dbReference type="PANTHER" id="PTHR47843">
    <property type="entry name" value="BTB DOMAIN-CONTAINING PROTEIN-RELATED"/>
    <property type="match status" value="1"/>
</dbReference>
<dbReference type="SMART" id="SM00225">
    <property type="entry name" value="BTB"/>
    <property type="match status" value="1"/>
</dbReference>
<sequence>MASRPGEGPTKEMFDTMVRIRVGKGDTQEEFEAHRGVLCYYSGYFQRAFNGKFAEAQEGEVTLPTEDPAVFEVFLYWLYNKRFSPNSELLESTTICKLWIFGDAHNMPFLPDSAAS</sequence>
<proteinExistence type="predicted"/>
<dbReference type="Gene3D" id="3.30.710.10">
    <property type="entry name" value="Potassium Channel Kv1.1, Chain A"/>
    <property type="match status" value="1"/>
</dbReference>
<reference evidence="2 3" key="1">
    <citation type="submission" date="2021-11" db="EMBL/GenBank/DDBJ databases">
        <title>Black yeast isolated from Biological Soil Crust.</title>
        <authorList>
            <person name="Kurbessoian T."/>
        </authorList>
    </citation>
    <scope>NUCLEOTIDE SEQUENCE [LARGE SCALE GENOMIC DNA]</scope>
    <source>
        <strain evidence="2 3">CCFEE 5522</strain>
    </source>
</reference>
<dbReference type="InterPro" id="IPR000210">
    <property type="entry name" value="BTB/POZ_dom"/>
</dbReference>
<evidence type="ECO:0000259" key="1">
    <source>
        <dbReference type="PROSITE" id="PS50097"/>
    </source>
</evidence>
<dbReference type="InterPro" id="IPR011333">
    <property type="entry name" value="SKP1/BTB/POZ_sf"/>
</dbReference>
<keyword evidence="3" id="KW-1185">Reference proteome</keyword>
<dbReference type="SUPFAM" id="SSF54695">
    <property type="entry name" value="POZ domain"/>
    <property type="match status" value="1"/>
</dbReference>
<accession>A0AAV9JLY3</accession>